<feature type="domain" description="2TM" evidence="2">
    <location>
        <begin position="71"/>
        <end position="151"/>
    </location>
</feature>
<dbReference type="InterPro" id="IPR025698">
    <property type="entry name" value="2TM_dom"/>
</dbReference>
<keyword evidence="1" id="KW-1133">Transmembrane helix</keyword>
<protein>
    <submittedName>
        <fullName evidence="3">2TM domain-containing protein</fullName>
    </submittedName>
</protein>
<keyword evidence="1" id="KW-0472">Membrane</keyword>
<gene>
    <name evidence="3" type="ORF">PMG71_19795</name>
</gene>
<evidence type="ECO:0000313" key="3">
    <source>
        <dbReference type="EMBL" id="MDJ1171674.1"/>
    </source>
</evidence>
<organism evidence="3 4">
    <name type="scientific">Roseofilum acuticapitatum BLCC-M154</name>
    <dbReference type="NCBI Taxonomy" id="3022444"/>
    <lineage>
        <taxon>Bacteria</taxon>
        <taxon>Bacillati</taxon>
        <taxon>Cyanobacteriota</taxon>
        <taxon>Cyanophyceae</taxon>
        <taxon>Desertifilales</taxon>
        <taxon>Desertifilaceae</taxon>
        <taxon>Roseofilum</taxon>
        <taxon>Roseofilum acuticapitatum</taxon>
    </lineage>
</organism>
<evidence type="ECO:0000313" key="4">
    <source>
        <dbReference type="Proteomes" id="UP001235303"/>
    </source>
</evidence>
<comment type="caution">
    <text evidence="3">The sequence shown here is derived from an EMBL/GenBank/DDBJ whole genome shotgun (WGS) entry which is preliminary data.</text>
</comment>
<reference evidence="3 4" key="1">
    <citation type="submission" date="2023-01" db="EMBL/GenBank/DDBJ databases">
        <title>Novel diversity within Roseofilum (Cyanobacteria; Desertifilaceae) from marine benthic mats with descriptions of four novel species.</title>
        <authorList>
            <person name="Wang Y."/>
            <person name="Berthold D.E."/>
            <person name="Hu J."/>
            <person name="Lefler F.W."/>
            <person name="Laughinghouse H.D. IV."/>
        </authorList>
    </citation>
    <scope>NUCLEOTIDE SEQUENCE [LARGE SCALE GENOMIC DNA]</scope>
    <source>
        <strain evidence="3 4">BLCC-M154</strain>
    </source>
</reference>
<proteinExistence type="predicted"/>
<evidence type="ECO:0000259" key="2">
    <source>
        <dbReference type="Pfam" id="PF13239"/>
    </source>
</evidence>
<evidence type="ECO:0000256" key="1">
    <source>
        <dbReference type="SAM" id="Phobius"/>
    </source>
</evidence>
<accession>A0ABT7AXN6</accession>
<sequence length="171" mass="20187">MMPGSSAPISRSYRQEDIQQILQLAIASQDHLEEFSYEQLVEIATELEISPEQLKAAEQEWQDKKGKLEHRKEFDIQRYQTLRKDAGKYIIANSFLALINLVSVGTLSWSIYVVLIWGLLLGLKTWNTYQMTDAEYEQEFQKWYNRNQIKEAAQKTWDKVSQVLWKSHERE</sequence>
<dbReference type="Pfam" id="PF13239">
    <property type="entry name" value="2TM"/>
    <property type="match status" value="1"/>
</dbReference>
<keyword evidence="4" id="KW-1185">Reference proteome</keyword>
<dbReference type="Proteomes" id="UP001235303">
    <property type="component" value="Unassembled WGS sequence"/>
</dbReference>
<dbReference type="RefSeq" id="WP_283755427.1">
    <property type="nucleotide sequence ID" value="NZ_JAQOSP010000123.1"/>
</dbReference>
<name>A0ABT7AXN6_9CYAN</name>
<keyword evidence="1" id="KW-0812">Transmembrane</keyword>
<feature type="transmembrane region" description="Helical" evidence="1">
    <location>
        <begin position="109"/>
        <end position="126"/>
    </location>
</feature>
<dbReference type="EMBL" id="JAQOSP010000123">
    <property type="protein sequence ID" value="MDJ1171674.1"/>
    <property type="molecule type" value="Genomic_DNA"/>
</dbReference>